<keyword evidence="5 9" id="KW-1133">Transmembrane helix</keyword>
<organism evidence="10 11">
    <name type="scientific">Mesorhabditis belari</name>
    <dbReference type="NCBI Taxonomy" id="2138241"/>
    <lineage>
        <taxon>Eukaryota</taxon>
        <taxon>Metazoa</taxon>
        <taxon>Ecdysozoa</taxon>
        <taxon>Nematoda</taxon>
        <taxon>Chromadorea</taxon>
        <taxon>Rhabditida</taxon>
        <taxon>Rhabditina</taxon>
        <taxon>Rhabditomorpha</taxon>
        <taxon>Rhabditoidea</taxon>
        <taxon>Rhabditidae</taxon>
        <taxon>Mesorhabditinae</taxon>
        <taxon>Mesorhabditis</taxon>
    </lineage>
</organism>
<keyword evidence="6 9" id="KW-0472">Membrane</keyword>
<keyword evidence="3 9" id="KW-0812">Transmembrane</keyword>
<evidence type="ECO:0000256" key="6">
    <source>
        <dbReference type="ARBA" id="ARBA00023136"/>
    </source>
</evidence>
<evidence type="ECO:0000256" key="9">
    <source>
        <dbReference type="SAM" id="Phobius"/>
    </source>
</evidence>
<feature type="transmembrane region" description="Helical" evidence="9">
    <location>
        <begin position="543"/>
        <end position="560"/>
    </location>
</feature>
<sequence>MEAGCHTYNIDIEAEDSEEKNEGEPETRKKTVASFKCQLCFAQRSLDGLRRLPLRKEKYEPILWGANAAYEIVMDIMRRLELRRGIRICREHYPTEAEANVIPKAERIYPIQCKLCGRKRPPMMLRNVPACLEKRSLFYDYAQVPPKKREEFDRHFLEKPRVNLLVCVNHFPFPKREVKATLRSAIGFTENRQLRRILKDGASTSNANENKKKTKSSSLVRCHWCNESHKPKDLRKFPDYPPAQQEFFELNRVSEDRRSEILNLQQERMYGLKMCYSHFPKAWARARGRFWYRLYFGEKSQKAVKVDAKEINISVTNCEELPSTSSAHNELLRQRYPIEDEESDVLQEEDEEIDVEGEGCDECPHSRTCLVVDAAQTLCQLGSPRLPHPSPQHASLQPLQPLQPLPPMLLKWATTFLLFSLVFSSNCDYKDLTEERQISASRGGLKQWHSSALPYRLRHIFTDIVLDLKSDNLAGLKVYLGENCTAVQKAYNEDNAYFGYFSAPQWFRSNRFLPIFNDTFIGIDADNSYEISRHVELFNSYRWIPFVVALFFFYFAPTLVRQAGFYYAGGVSTGLVASVLIIAIIVYRLAPKKVIGIPIILGGWTATGYMLQFAYGNFTWLMDAYRSYVIGYFAIWVIGTLAYCYRSGPPTDIRSFNMLQWGLQATACLAIYFSIQLVEVSFALITLLILGSFFPKVKNIVFLPFTILNWFLGFIGLNYDRVPRRHFLTEEEYVQQTKETTEKELRKLRDYCKSPNADWRRISQHVSNPKKLARFADGLDEHVTSSERRQHSLEPEYSEDDNDVLFSDDDSTETRSLAGKDARSSSSRSIHTPSEGNISLRNRILRRNATTSSRAPLKDADHSIRNAVRRSLPVHHLGHEELKEAEISLLRELESVRRQKLLNSSRVSQQAKTNDPYLDEDEDMEDEDNESFL</sequence>
<dbReference type="InterPro" id="IPR019358">
    <property type="entry name" value="NEMP_fam"/>
</dbReference>
<dbReference type="WBParaSite" id="MBELARI_LOCUS1284.2">
    <property type="protein sequence ID" value="MBELARI_LOCUS1284.2"/>
    <property type="gene ID" value="MBELARI_LOCUS1284"/>
</dbReference>
<evidence type="ECO:0000313" key="10">
    <source>
        <dbReference type="Proteomes" id="UP000887575"/>
    </source>
</evidence>
<dbReference type="Pfam" id="PF10225">
    <property type="entry name" value="NEMP"/>
    <property type="match status" value="1"/>
</dbReference>
<dbReference type="AlphaFoldDB" id="A0AAF3EFS9"/>
<feature type="region of interest" description="Disordered" evidence="8">
    <location>
        <begin position="783"/>
        <end position="862"/>
    </location>
</feature>
<name>A0AAF3EFS9_9BILA</name>
<feature type="transmembrane region" description="Helical" evidence="9">
    <location>
        <begin position="666"/>
        <end position="694"/>
    </location>
</feature>
<keyword evidence="10" id="KW-1185">Reference proteome</keyword>
<evidence type="ECO:0000256" key="1">
    <source>
        <dbReference type="ARBA" id="ARBA00004575"/>
    </source>
</evidence>
<reference evidence="11" key="1">
    <citation type="submission" date="2024-02" db="UniProtKB">
        <authorList>
            <consortium name="WormBaseParasite"/>
        </authorList>
    </citation>
    <scope>IDENTIFICATION</scope>
</reference>
<dbReference type="PANTHER" id="PTHR13598:SF1">
    <property type="entry name" value="AT07567P-RELATED"/>
    <property type="match status" value="1"/>
</dbReference>
<keyword evidence="4" id="KW-0732">Signal</keyword>
<evidence type="ECO:0000256" key="2">
    <source>
        <dbReference type="ARBA" id="ARBA00005748"/>
    </source>
</evidence>
<feature type="compositionally biased region" description="Basic and acidic residues" evidence="8">
    <location>
        <begin position="783"/>
        <end position="794"/>
    </location>
</feature>
<dbReference type="PANTHER" id="PTHR13598">
    <property type="entry name" value="AT07567P-RELATED"/>
    <property type="match status" value="1"/>
</dbReference>
<accession>A0AAF3EFS9</accession>
<feature type="transmembrane region" description="Helical" evidence="9">
    <location>
        <begin position="594"/>
        <end position="615"/>
    </location>
</feature>
<feature type="compositionally biased region" description="Acidic residues" evidence="8">
    <location>
        <begin position="796"/>
        <end position="811"/>
    </location>
</feature>
<evidence type="ECO:0000256" key="3">
    <source>
        <dbReference type="ARBA" id="ARBA00022692"/>
    </source>
</evidence>
<feature type="region of interest" description="Disordered" evidence="8">
    <location>
        <begin position="902"/>
        <end position="933"/>
    </location>
</feature>
<feature type="transmembrane region" description="Helical" evidence="9">
    <location>
        <begin position="627"/>
        <end position="645"/>
    </location>
</feature>
<protein>
    <submittedName>
        <fullName evidence="11">Uncharacterized protein</fullName>
    </submittedName>
</protein>
<evidence type="ECO:0000256" key="7">
    <source>
        <dbReference type="ARBA" id="ARBA00023242"/>
    </source>
</evidence>
<evidence type="ECO:0000256" key="5">
    <source>
        <dbReference type="ARBA" id="ARBA00022989"/>
    </source>
</evidence>
<comment type="similarity">
    <text evidence="2">Belongs to the NEMP family.</text>
</comment>
<feature type="transmembrane region" description="Helical" evidence="9">
    <location>
        <begin position="566"/>
        <end position="587"/>
    </location>
</feature>
<feature type="transmembrane region" description="Helical" evidence="9">
    <location>
        <begin position="700"/>
        <end position="719"/>
    </location>
</feature>
<feature type="compositionally biased region" description="Acidic residues" evidence="8">
    <location>
        <begin position="917"/>
        <end position="933"/>
    </location>
</feature>
<feature type="compositionally biased region" description="Polar residues" evidence="8">
    <location>
        <begin position="902"/>
        <end position="913"/>
    </location>
</feature>
<evidence type="ECO:0000256" key="4">
    <source>
        <dbReference type="ARBA" id="ARBA00022729"/>
    </source>
</evidence>
<dbReference type="Proteomes" id="UP000887575">
    <property type="component" value="Unassembled WGS sequence"/>
</dbReference>
<evidence type="ECO:0000256" key="8">
    <source>
        <dbReference type="SAM" id="MobiDB-lite"/>
    </source>
</evidence>
<comment type="subcellular location">
    <subcellularLocation>
        <location evidence="1">Nucleus inner membrane</location>
        <topology evidence="1">Multi-pass membrane protein</topology>
        <orientation evidence="1">Nucleoplasmic side</orientation>
    </subcellularLocation>
</comment>
<keyword evidence="7" id="KW-0539">Nucleus</keyword>
<proteinExistence type="inferred from homology"/>
<evidence type="ECO:0000313" key="11">
    <source>
        <dbReference type="WBParaSite" id="MBELARI_LOCUS1284.2"/>
    </source>
</evidence>
<dbReference type="GO" id="GO:0005637">
    <property type="term" value="C:nuclear inner membrane"/>
    <property type="evidence" value="ECO:0007669"/>
    <property type="project" value="UniProtKB-SubCell"/>
</dbReference>